<feature type="region of interest" description="Disordered" evidence="1">
    <location>
        <begin position="1"/>
        <end position="67"/>
    </location>
</feature>
<reference evidence="2" key="1">
    <citation type="journal article" date="2019" name="Sci. Rep.">
        <title>Draft genome of Tanacetum cinerariifolium, the natural source of mosquito coil.</title>
        <authorList>
            <person name="Yamashiro T."/>
            <person name="Shiraishi A."/>
            <person name="Satake H."/>
            <person name="Nakayama K."/>
        </authorList>
    </citation>
    <scope>NUCLEOTIDE SEQUENCE</scope>
</reference>
<evidence type="ECO:0000313" key="2">
    <source>
        <dbReference type="EMBL" id="GFD03808.1"/>
    </source>
</evidence>
<comment type="caution">
    <text evidence="2">The sequence shown here is derived from an EMBL/GenBank/DDBJ whole genome shotgun (WGS) entry which is preliminary data.</text>
</comment>
<protein>
    <submittedName>
        <fullName evidence="2">Uncharacterized protein</fullName>
    </submittedName>
</protein>
<dbReference type="EMBL" id="BKCJ011207406">
    <property type="protein sequence ID" value="GFD03808.1"/>
    <property type="molecule type" value="Genomic_DNA"/>
</dbReference>
<dbReference type="AlphaFoldDB" id="A0A699T333"/>
<accession>A0A699T333</accession>
<sequence length="67" mass="7848">AHNVAVQMPENTCCKRSHEKQPKYKYRQKHLLQPESGSRPKRKRFQLSKPFDPNMNPMGYSITTTTT</sequence>
<name>A0A699T333_TANCI</name>
<proteinExistence type="predicted"/>
<feature type="compositionally biased region" description="Basic residues" evidence="1">
    <location>
        <begin position="15"/>
        <end position="30"/>
    </location>
</feature>
<evidence type="ECO:0000256" key="1">
    <source>
        <dbReference type="SAM" id="MobiDB-lite"/>
    </source>
</evidence>
<organism evidence="2">
    <name type="scientific">Tanacetum cinerariifolium</name>
    <name type="common">Dalmatian daisy</name>
    <name type="synonym">Chrysanthemum cinerariifolium</name>
    <dbReference type="NCBI Taxonomy" id="118510"/>
    <lineage>
        <taxon>Eukaryota</taxon>
        <taxon>Viridiplantae</taxon>
        <taxon>Streptophyta</taxon>
        <taxon>Embryophyta</taxon>
        <taxon>Tracheophyta</taxon>
        <taxon>Spermatophyta</taxon>
        <taxon>Magnoliopsida</taxon>
        <taxon>eudicotyledons</taxon>
        <taxon>Gunneridae</taxon>
        <taxon>Pentapetalae</taxon>
        <taxon>asterids</taxon>
        <taxon>campanulids</taxon>
        <taxon>Asterales</taxon>
        <taxon>Asteraceae</taxon>
        <taxon>Asteroideae</taxon>
        <taxon>Anthemideae</taxon>
        <taxon>Anthemidinae</taxon>
        <taxon>Tanacetum</taxon>
    </lineage>
</organism>
<gene>
    <name evidence="2" type="ORF">Tci_875777</name>
</gene>
<feature type="non-terminal residue" evidence="2">
    <location>
        <position position="1"/>
    </location>
</feature>